<sequence length="293" mass="35356">MPFVKRLSVDLTSFRTIPKLFQTMINLKELKLIFSNYWYYYTDPDIKQVPETLEKLHLEFERNGIYFIQMQIFLDAFKNNVKDLTLIGISPNKEFSNYDKLQSLVNNFSRIETFQYHIRTIDQPDIRFSNIKKCFDSYFCFGTFPQSNICDSIFGRTTSELSLWPYHTPEPLLTCSKFLNVEFQIKWIDDDNYYHSMFFYELSEIFTNLHTLTFQCIPKFIQEYPITLNNFILNLRKDFLQLTHFKLRLTLIDNYPLQTLHAYTEDLKELMLQNSLYYTVERERCGRVLNIWL</sequence>
<dbReference type="Proteomes" id="UP000663877">
    <property type="component" value="Unassembled WGS sequence"/>
</dbReference>
<dbReference type="Proteomes" id="UP000663832">
    <property type="component" value="Unassembled WGS sequence"/>
</dbReference>
<evidence type="ECO:0000313" key="3">
    <source>
        <dbReference type="Proteomes" id="UP000663832"/>
    </source>
</evidence>
<evidence type="ECO:0000313" key="4">
    <source>
        <dbReference type="Proteomes" id="UP000663877"/>
    </source>
</evidence>
<comment type="caution">
    <text evidence="1">The sequence shown here is derived from an EMBL/GenBank/DDBJ whole genome shotgun (WGS) entry which is preliminary data.</text>
</comment>
<dbReference type="EMBL" id="CAJNOM010000380">
    <property type="protein sequence ID" value="CAF1404970.1"/>
    <property type="molecule type" value="Genomic_DNA"/>
</dbReference>
<keyword evidence="3" id="KW-1185">Reference proteome</keyword>
<accession>A0A814QIR5</accession>
<evidence type="ECO:0000313" key="1">
    <source>
        <dbReference type="EMBL" id="CAF1120416.1"/>
    </source>
</evidence>
<dbReference type="EMBL" id="CAJNOI010000141">
    <property type="protein sequence ID" value="CAF1120416.1"/>
    <property type="molecule type" value="Genomic_DNA"/>
</dbReference>
<dbReference type="AlphaFoldDB" id="A0A814QIR5"/>
<protein>
    <submittedName>
        <fullName evidence="1">Uncharacterized protein</fullName>
    </submittedName>
</protein>
<organism evidence="1 4">
    <name type="scientific">Adineta steineri</name>
    <dbReference type="NCBI Taxonomy" id="433720"/>
    <lineage>
        <taxon>Eukaryota</taxon>
        <taxon>Metazoa</taxon>
        <taxon>Spiralia</taxon>
        <taxon>Gnathifera</taxon>
        <taxon>Rotifera</taxon>
        <taxon>Eurotatoria</taxon>
        <taxon>Bdelloidea</taxon>
        <taxon>Adinetida</taxon>
        <taxon>Adinetidae</taxon>
        <taxon>Adineta</taxon>
    </lineage>
</organism>
<gene>
    <name evidence="1" type="ORF">BJG266_LOCUS22423</name>
    <name evidence="2" type="ORF">QVE165_LOCUS37047</name>
</gene>
<reference evidence="1" key="1">
    <citation type="submission" date="2021-02" db="EMBL/GenBank/DDBJ databases">
        <authorList>
            <person name="Nowell W R."/>
        </authorList>
    </citation>
    <scope>NUCLEOTIDE SEQUENCE</scope>
</reference>
<name>A0A814QIR5_9BILA</name>
<dbReference type="OrthoDB" id="10000372at2759"/>
<proteinExistence type="predicted"/>
<evidence type="ECO:0000313" key="2">
    <source>
        <dbReference type="EMBL" id="CAF1404970.1"/>
    </source>
</evidence>